<accession>A0AA39TXF2</accession>
<reference evidence="1" key="2">
    <citation type="submission" date="2023-06" db="EMBL/GenBank/DDBJ databases">
        <authorList>
            <person name="Swenson N.G."/>
            <person name="Wegrzyn J.L."/>
            <person name="Mcevoy S.L."/>
        </authorList>
    </citation>
    <scope>NUCLEOTIDE SEQUENCE</scope>
    <source>
        <strain evidence="1">NS2018</strain>
        <tissue evidence="1">Leaf</tissue>
    </source>
</reference>
<proteinExistence type="predicted"/>
<dbReference type="Proteomes" id="UP001168877">
    <property type="component" value="Unassembled WGS sequence"/>
</dbReference>
<gene>
    <name evidence="1" type="ORF">LWI29_028335</name>
</gene>
<dbReference type="AlphaFoldDB" id="A0AA39TXF2"/>
<dbReference type="EMBL" id="JAUESC010000001">
    <property type="protein sequence ID" value="KAK0608285.1"/>
    <property type="molecule type" value="Genomic_DNA"/>
</dbReference>
<organism evidence="1 2">
    <name type="scientific">Acer saccharum</name>
    <name type="common">Sugar maple</name>
    <dbReference type="NCBI Taxonomy" id="4024"/>
    <lineage>
        <taxon>Eukaryota</taxon>
        <taxon>Viridiplantae</taxon>
        <taxon>Streptophyta</taxon>
        <taxon>Embryophyta</taxon>
        <taxon>Tracheophyta</taxon>
        <taxon>Spermatophyta</taxon>
        <taxon>Magnoliopsida</taxon>
        <taxon>eudicotyledons</taxon>
        <taxon>Gunneridae</taxon>
        <taxon>Pentapetalae</taxon>
        <taxon>rosids</taxon>
        <taxon>malvids</taxon>
        <taxon>Sapindales</taxon>
        <taxon>Sapindaceae</taxon>
        <taxon>Hippocastanoideae</taxon>
        <taxon>Acereae</taxon>
        <taxon>Acer</taxon>
    </lineage>
</organism>
<evidence type="ECO:0000313" key="1">
    <source>
        <dbReference type="EMBL" id="KAK0608285.1"/>
    </source>
</evidence>
<keyword evidence="2" id="KW-1185">Reference proteome</keyword>
<reference evidence="1" key="1">
    <citation type="journal article" date="2022" name="Plant J.">
        <title>Strategies of tolerance reflected in two North American maple genomes.</title>
        <authorList>
            <person name="McEvoy S.L."/>
            <person name="Sezen U.U."/>
            <person name="Trouern-Trend A."/>
            <person name="McMahon S.M."/>
            <person name="Schaberg P.G."/>
            <person name="Yang J."/>
            <person name="Wegrzyn J.L."/>
            <person name="Swenson N.G."/>
        </authorList>
    </citation>
    <scope>NUCLEOTIDE SEQUENCE</scope>
    <source>
        <strain evidence="1">NS2018</strain>
    </source>
</reference>
<sequence>MEKFKTSLRPSSSSSSSSFLKFKLFSSSTHLKKRPPTSNSRNEVPPKLDMLSVADQTSLDKFLNEKCRSDCCVLVYDVNVLKSLEALHNWRTCRIPQKVFMEFVVSLIQRGAAKDVEKSLFMSIVTGCCRIAINN</sequence>
<evidence type="ECO:0000313" key="2">
    <source>
        <dbReference type="Proteomes" id="UP001168877"/>
    </source>
</evidence>
<comment type="caution">
    <text evidence="1">The sequence shown here is derived from an EMBL/GenBank/DDBJ whole genome shotgun (WGS) entry which is preliminary data.</text>
</comment>
<protein>
    <submittedName>
        <fullName evidence="1">Uncharacterized protein</fullName>
    </submittedName>
</protein>
<name>A0AA39TXF2_ACESA</name>